<comment type="caution">
    <text evidence="1">The sequence shown here is derived from an EMBL/GenBank/DDBJ whole genome shotgun (WGS) entry which is preliminary data.</text>
</comment>
<evidence type="ECO:0000313" key="2">
    <source>
        <dbReference type="Proteomes" id="UP001286456"/>
    </source>
</evidence>
<reference evidence="1" key="2">
    <citation type="submission" date="2023-06" db="EMBL/GenBank/DDBJ databases">
        <authorList>
            <consortium name="Lawrence Berkeley National Laboratory"/>
            <person name="Haridas S."/>
            <person name="Hensen N."/>
            <person name="Bonometti L."/>
            <person name="Westerberg I."/>
            <person name="Brannstrom I.O."/>
            <person name="Guillou S."/>
            <person name="Cros-Aarteil S."/>
            <person name="Calhoun S."/>
            <person name="Kuo A."/>
            <person name="Mondo S."/>
            <person name="Pangilinan J."/>
            <person name="Riley R."/>
            <person name="Labutti K."/>
            <person name="Andreopoulos B."/>
            <person name="Lipzen A."/>
            <person name="Chen C."/>
            <person name="Yanf M."/>
            <person name="Daum C."/>
            <person name="Ng V."/>
            <person name="Clum A."/>
            <person name="Steindorff A."/>
            <person name="Ohm R."/>
            <person name="Martin F."/>
            <person name="Silar P."/>
            <person name="Natvig D."/>
            <person name="Lalanne C."/>
            <person name="Gautier V."/>
            <person name="Ament-Velasquez S.L."/>
            <person name="Kruys A."/>
            <person name="Hutchinson M.I."/>
            <person name="Powell A.J."/>
            <person name="Barry K."/>
            <person name="Miller A.N."/>
            <person name="Grigoriev I.V."/>
            <person name="Debuchy R."/>
            <person name="Gladieux P."/>
            <person name="Thoren M.H."/>
            <person name="Johannesson H."/>
        </authorList>
    </citation>
    <scope>NUCLEOTIDE SEQUENCE</scope>
    <source>
        <strain evidence="1">SMH4131-1</strain>
    </source>
</reference>
<sequence>MLTTFQIQRVRQNRHPHSSYARLAHHDRRLEQRRGGEWESGPWRTSRPIPALLARLAKVYNNGTRSRLAPIVKIARLDRQDPGARVNEHIWREMVSLTQGLGVRVCFGPAGRSVAYLSLDAARMVEVSVAAALSVFLTACLPVCLRVHSLRLDMVVSRPPRPRLSLAGKGRRVQCPLASVDQIEGKTDRKMGVWVDMMLTTDSEYRGVHQTQQLQPIPNKAASQLDHRLSPPVP</sequence>
<accession>A0AAE0J1W2</accession>
<evidence type="ECO:0000313" key="1">
    <source>
        <dbReference type="EMBL" id="KAK3335381.1"/>
    </source>
</evidence>
<organism evidence="1 2">
    <name type="scientific">Cercophora scortea</name>
    <dbReference type="NCBI Taxonomy" id="314031"/>
    <lineage>
        <taxon>Eukaryota</taxon>
        <taxon>Fungi</taxon>
        <taxon>Dikarya</taxon>
        <taxon>Ascomycota</taxon>
        <taxon>Pezizomycotina</taxon>
        <taxon>Sordariomycetes</taxon>
        <taxon>Sordariomycetidae</taxon>
        <taxon>Sordariales</taxon>
        <taxon>Lasiosphaeriaceae</taxon>
        <taxon>Cercophora</taxon>
    </lineage>
</organism>
<dbReference type="EMBL" id="JAUEPO010000001">
    <property type="protein sequence ID" value="KAK3335381.1"/>
    <property type="molecule type" value="Genomic_DNA"/>
</dbReference>
<reference evidence="1" key="1">
    <citation type="journal article" date="2023" name="Mol. Phylogenet. Evol.">
        <title>Genome-scale phylogeny and comparative genomics of the fungal order Sordariales.</title>
        <authorList>
            <person name="Hensen N."/>
            <person name="Bonometti L."/>
            <person name="Westerberg I."/>
            <person name="Brannstrom I.O."/>
            <person name="Guillou S."/>
            <person name="Cros-Aarteil S."/>
            <person name="Calhoun S."/>
            <person name="Haridas S."/>
            <person name="Kuo A."/>
            <person name="Mondo S."/>
            <person name="Pangilinan J."/>
            <person name="Riley R."/>
            <person name="LaButti K."/>
            <person name="Andreopoulos B."/>
            <person name="Lipzen A."/>
            <person name="Chen C."/>
            <person name="Yan M."/>
            <person name="Daum C."/>
            <person name="Ng V."/>
            <person name="Clum A."/>
            <person name="Steindorff A."/>
            <person name="Ohm R.A."/>
            <person name="Martin F."/>
            <person name="Silar P."/>
            <person name="Natvig D.O."/>
            <person name="Lalanne C."/>
            <person name="Gautier V."/>
            <person name="Ament-Velasquez S.L."/>
            <person name="Kruys A."/>
            <person name="Hutchinson M.I."/>
            <person name="Powell A.J."/>
            <person name="Barry K."/>
            <person name="Miller A.N."/>
            <person name="Grigoriev I.V."/>
            <person name="Debuchy R."/>
            <person name="Gladieux P."/>
            <person name="Hiltunen Thoren M."/>
            <person name="Johannesson H."/>
        </authorList>
    </citation>
    <scope>NUCLEOTIDE SEQUENCE</scope>
    <source>
        <strain evidence="1">SMH4131-1</strain>
    </source>
</reference>
<gene>
    <name evidence="1" type="ORF">B0T19DRAFT_6491</name>
</gene>
<protein>
    <submittedName>
        <fullName evidence="1">Uncharacterized protein</fullName>
    </submittedName>
</protein>
<keyword evidence="2" id="KW-1185">Reference proteome</keyword>
<proteinExistence type="predicted"/>
<name>A0AAE0J1W2_9PEZI</name>
<dbReference type="Proteomes" id="UP001286456">
    <property type="component" value="Unassembled WGS sequence"/>
</dbReference>
<dbReference type="AlphaFoldDB" id="A0AAE0J1W2"/>